<dbReference type="HOGENOM" id="CLU_017028_0_3_9"/>
<evidence type="ECO:0000256" key="4">
    <source>
        <dbReference type="ARBA" id="ARBA00022729"/>
    </source>
</evidence>
<feature type="chain" id="PRO_5039689493" description="Solute-binding protein family 5 domain-containing protein" evidence="5">
    <location>
        <begin position="20"/>
        <end position="558"/>
    </location>
</feature>
<dbReference type="AlphaFoldDB" id="G9WP08"/>
<protein>
    <recommendedName>
        <fullName evidence="6">Solute-binding protein family 5 domain-containing protein</fullName>
    </recommendedName>
</protein>
<dbReference type="RefSeq" id="WP_009534947.1">
    <property type="nucleotide sequence ID" value="NZ_KE148312.1"/>
</dbReference>
<comment type="similarity">
    <text evidence="2">Belongs to the bacterial solute-binding protein 5 family.</text>
</comment>
<comment type="caution">
    <text evidence="7">The sequence shown here is derived from an EMBL/GenBank/DDBJ whole genome shotgun (WGS) entry which is preliminary data.</text>
</comment>
<dbReference type="GO" id="GO:0043190">
    <property type="term" value="C:ATP-binding cassette (ABC) transporter complex"/>
    <property type="evidence" value="ECO:0007669"/>
    <property type="project" value="InterPro"/>
</dbReference>
<dbReference type="InterPro" id="IPR039424">
    <property type="entry name" value="SBP_5"/>
</dbReference>
<dbReference type="CDD" id="cd08504">
    <property type="entry name" value="PBP2_OppA"/>
    <property type="match status" value="1"/>
</dbReference>
<dbReference type="PROSITE" id="PS51257">
    <property type="entry name" value="PROKAR_LIPOPROTEIN"/>
    <property type="match status" value="1"/>
</dbReference>
<keyword evidence="4 5" id="KW-0732">Signal</keyword>
<dbReference type="Proteomes" id="UP000018461">
    <property type="component" value="Unassembled WGS sequence"/>
</dbReference>
<dbReference type="SUPFAM" id="SSF53850">
    <property type="entry name" value="Periplasmic binding protein-like II"/>
    <property type="match status" value="1"/>
</dbReference>
<evidence type="ECO:0000256" key="2">
    <source>
        <dbReference type="ARBA" id="ARBA00005695"/>
    </source>
</evidence>
<dbReference type="GO" id="GO:0015833">
    <property type="term" value="P:peptide transport"/>
    <property type="evidence" value="ECO:0007669"/>
    <property type="project" value="TreeGrafter"/>
</dbReference>
<evidence type="ECO:0000256" key="1">
    <source>
        <dbReference type="ARBA" id="ARBA00004193"/>
    </source>
</evidence>
<evidence type="ECO:0000313" key="7">
    <source>
        <dbReference type="EMBL" id="EHL10091.1"/>
    </source>
</evidence>
<reference evidence="7" key="1">
    <citation type="submission" date="2011-08" db="EMBL/GenBank/DDBJ databases">
        <authorList>
            <consortium name="The Broad Institute Genome Sequencing Platform"/>
            <person name="Earl A."/>
            <person name="Ward D."/>
            <person name="Feldgarden M."/>
            <person name="Gevers D."/>
            <person name="Sizova M."/>
            <person name="Hazen A."/>
            <person name="Epstein S."/>
            <person name="Young S.K."/>
            <person name="Zeng Q."/>
            <person name="Gargeya S."/>
            <person name="Fitzgerald M."/>
            <person name="Haas B."/>
            <person name="Abouelleil A."/>
            <person name="Alvarado L."/>
            <person name="Arachchi H.M."/>
            <person name="Berlin A."/>
            <person name="Brown A."/>
            <person name="Chapman S.B."/>
            <person name="Chen Z."/>
            <person name="Dunbar C."/>
            <person name="Freedman E."/>
            <person name="Gearin G."/>
            <person name="Gellesch M."/>
            <person name="Goldberg J."/>
            <person name="Griggs A."/>
            <person name="Gujja S."/>
            <person name="Heiman D."/>
            <person name="Howarth C."/>
            <person name="Larson L."/>
            <person name="Lui A."/>
            <person name="MacDonald P.J.P."/>
            <person name="Montmayeur A."/>
            <person name="Murphy C."/>
            <person name="Neiman D."/>
            <person name="Pearson M."/>
            <person name="Priest M."/>
            <person name="Roberts A."/>
            <person name="Saif S."/>
            <person name="Shea T."/>
            <person name="Shenoy N."/>
            <person name="Sisk P."/>
            <person name="Stolte C."/>
            <person name="Sykes S."/>
            <person name="Wortman J."/>
            <person name="Nusbaum C."/>
            <person name="Birren B."/>
        </authorList>
    </citation>
    <scope>NUCLEOTIDE SEQUENCE</scope>
    <source>
        <strain evidence="7">ACB1</strain>
    </source>
</reference>
<evidence type="ECO:0000256" key="3">
    <source>
        <dbReference type="ARBA" id="ARBA00022448"/>
    </source>
</evidence>
<keyword evidence="3" id="KW-0813">Transport</keyword>
<organism evidence="7 8">
    <name type="scientific">Oribacterium parvum ACB1</name>
    <dbReference type="NCBI Taxonomy" id="796943"/>
    <lineage>
        <taxon>Bacteria</taxon>
        <taxon>Bacillati</taxon>
        <taxon>Bacillota</taxon>
        <taxon>Clostridia</taxon>
        <taxon>Lachnospirales</taxon>
        <taxon>Lachnospiraceae</taxon>
        <taxon>Oribacterium</taxon>
    </lineage>
</organism>
<dbReference type="GO" id="GO:0042597">
    <property type="term" value="C:periplasmic space"/>
    <property type="evidence" value="ECO:0007669"/>
    <property type="project" value="UniProtKB-ARBA"/>
</dbReference>
<proteinExistence type="inferred from homology"/>
<accession>G9WP08</accession>
<dbReference type="PROSITE" id="PS01040">
    <property type="entry name" value="SBP_BACTERIAL_5"/>
    <property type="match status" value="1"/>
</dbReference>
<dbReference type="PIRSF" id="PIRSF002741">
    <property type="entry name" value="MppA"/>
    <property type="match status" value="1"/>
</dbReference>
<dbReference type="STRING" id="796943.HMPREF9625_01091"/>
<evidence type="ECO:0000256" key="5">
    <source>
        <dbReference type="SAM" id="SignalP"/>
    </source>
</evidence>
<evidence type="ECO:0000259" key="6">
    <source>
        <dbReference type="Pfam" id="PF00496"/>
    </source>
</evidence>
<feature type="domain" description="Solute-binding protein family 5" evidence="6">
    <location>
        <begin position="93"/>
        <end position="479"/>
    </location>
</feature>
<dbReference type="Gene3D" id="3.10.105.10">
    <property type="entry name" value="Dipeptide-binding Protein, Domain 3"/>
    <property type="match status" value="1"/>
</dbReference>
<dbReference type="InterPro" id="IPR023765">
    <property type="entry name" value="SBP_5_CS"/>
</dbReference>
<dbReference type="InterPro" id="IPR030678">
    <property type="entry name" value="Peptide/Ni-bd"/>
</dbReference>
<evidence type="ECO:0000313" key="8">
    <source>
        <dbReference type="Proteomes" id="UP000018461"/>
    </source>
</evidence>
<dbReference type="Pfam" id="PF00496">
    <property type="entry name" value="SBP_bac_5"/>
    <property type="match status" value="1"/>
</dbReference>
<reference evidence="7" key="2">
    <citation type="submission" date="2013-03" db="EMBL/GenBank/DDBJ databases">
        <title>The Genome Sequence of Oribacterium sp. ACB1.</title>
        <authorList>
            <consortium name="The Broad Institute Genomics Platform"/>
            <consortium name="The Broad Institute Genome Sequencing Center for Infectious Disease"/>
            <person name="Earl A."/>
            <person name="Ward D."/>
            <person name="Feldgarden M."/>
            <person name="Gevers D."/>
            <person name="Sizova M."/>
            <person name="Hazen A."/>
            <person name="Epstein S."/>
            <person name="Walker B."/>
            <person name="Young S."/>
            <person name="Zeng Q."/>
            <person name="Gargeya S."/>
            <person name="Fitzgerald M."/>
            <person name="Haas B."/>
            <person name="Abouelleil A."/>
            <person name="Allen A.W."/>
            <person name="Alvarado L."/>
            <person name="Arachchi H.M."/>
            <person name="Berlin A.M."/>
            <person name="Chapman S.B."/>
            <person name="Gainer-Dewar J."/>
            <person name="Goldberg J."/>
            <person name="Griggs A."/>
            <person name="Gujja S."/>
            <person name="Hansen M."/>
            <person name="Howarth C."/>
            <person name="Imamovic A."/>
            <person name="Ireland A."/>
            <person name="Larimer J."/>
            <person name="McCowan C."/>
            <person name="Murphy C."/>
            <person name="Pearson M."/>
            <person name="Poon T.W."/>
            <person name="Priest M."/>
            <person name="Roberts A."/>
            <person name="Saif S."/>
            <person name="Shea T."/>
            <person name="Sisk P."/>
            <person name="Sykes S."/>
            <person name="Wortman J."/>
            <person name="Nusbaum C."/>
            <person name="Birren B."/>
        </authorList>
    </citation>
    <scope>NUCLEOTIDE SEQUENCE [LARGE SCALE GENOMIC DNA]</scope>
    <source>
        <strain evidence="7">ACB1</strain>
    </source>
</reference>
<comment type="subcellular location">
    <subcellularLocation>
        <location evidence="1">Cell membrane</location>
        <topology evidence="1">Lipid-anchor</topology>
    </subcellularLocation>
</comment>
<sequence>MKKVLAKILCLSMIALSLASCGGKKNKSKASATAEGEQNLNAGEGDPIAKLDVCIGPSPETMDPQRNSTLDGGTMIMHCFEGLVKYGEDGSILPAMAESWEVSKDKVTWIFTLREGLKWSDGKDLTSEDFVYAFKRLADPKTAAPYSYDMLNMVAGYEEASHGNLEALQVKATDEKTLVIQLYSPVAYFDKVAAFTALVPLRKDIIEEKGESWCTDPSSYISNGAYQMSEYVNGDYISLKKNPYYYDADRVTVEELVFHLTGDDNFAYNAYLEGSLDVTNRIPSEEMANLRNSDAFKAYPLLGTSGIVFNTEKPPFNDVKIRKAFALAIDKKHIADTIFEGYRSPAASLVCEGVSDPANGSSFMEKSLKEYKSPFHIDEYEKDLEEAKKLMKEAGYPGGVGFPQVKYLNNAGGANDSIAEYLQSTFKELGVMMEIDTRDWKAVSEAQKTGDFELSRFAWVYDYDEPLQLLNLFRSEDPNNCAHYHNDKYDSLIETATKETDGKKRSKALHKAEHLLLKDLPMVPLVFPKDNYLIRPNLRGVQHLSSGHCYFMYCTRVE</sequence>
<dbReference type="InterPro" id="IPR000914">
    <property type="entry name" value="SBP_5_dom"/>
</dbReference>
<dbReference type="PATRIC" id="fig|796943.3.peg.1524"/>
<dbReference type="Gene3D" id="3.90.76.10">
    <property type="entry name" value="Dipeptide-binding Protein, Domain 1"/>
    <property type="match status" value="1"/>
</dbReference>
<feature type="signal peptide" evidence="5">
    <location>
        <begin position="1"/>
        <end position="19"/>
    </location>
</feature>
<dbReference type="GO" id="GO:1904680">
    <property type="term" value="F:peptide transmembrane transporter activity"/>
    <property type="evidence" value="ECO:0007669"/>
    <property type="project" value="TreeGrafter"/>
</dbReference>
<dbReference type="FunFam" id="3.90.76.10:FF:000001">
    <property type="entry name" value="Oligopeptide ABC transporter substrate-binding protein"/>
    <property type="match status" value="1"/>
</dbReference>
<dbReference type="PANTHER" id="PTHR30290:SF10">
    <property type="entry name" value="PERIPLASMIC OLIGOPEPTIDE-BINDING PROTEIN-RELATED"/>
    <property type="match status" value="1"/>
</dbReference>
<dbReference type="PANTHER" id="PTHR30290">
    <property type="entry name" value="PERIPLASMIC BINDING COMPONENT OF ABC TRANSPORTER"/>
    <property type="match status" value="1"/>
</dbReference>
<gene>
    <name evidence="7" type="ORF">HMPREF9625_01091</name>
</gene>
<name>G9WP08_9FIRM</name>
<keyword evidence="8" id="KW-1185">Reference proteome</keyword>
<dbReference type="Gene3D" id="3.40.190.10">
    <property type="entry name" value="Periplasmic binding protein-like II"/>
    <property type="match status" value="1"/>
</dbReference>
<dbReference type="EMBL" id="AFZC02000003">
    <property type="protein sequence ID" value="EHL10091.1"/>
    <property type="molecule type" value="Genomic_DNA"/>
</dbReference>